<dbReference type="NCBIfam" id="TIGR01174">
    <property type="entry name" value="ftsA"/>
    <property type="match status" value="1"/>
</dbReference>
<protein>
    <recommendedName>
        <fullName evidence="5 6">Cell division protein FtsA</fullName>
    </recommendedName>
</protein>
<keyword evidence="9" id="KW-1185">Reference proteome</keyword>
<keyword evidence="3 5" id="KW-0472">Membrane</keyword>
<evidence type="ECO:0000256" key="5">
    <source>
        <dbReference type="HAMAP-Rule" id="MF_02033"/>
    </source>
</evidence>
<comment type="similarity">
    <text evidence="5 6">Belongs to the FtsA/MreB family.</text>
</comment>
<dbReference type="InterPro" id="IPR003494">
    <property type="entry name" value="SHS2_FtsA"/>
</dbReference>
<dbReference type="RefSeq" id="WP_110130259.1">
    <property type="nucleotide sequence ID" value="NZ_QHJQ01000002.1"/>
</dbReference>
<dbReference type="AlphaFoldDB" id="A0A317ZN04"/>
<dbReference type="Proteomes" id="UP000247099">
    <property type="component" value="Unassembled WGS sequence"/>
</dbReference>
<comment type="subcellular location">
    <subcellularLocation>
        <location evidence="5">Cell membrane</location>
        <topology evidence="5">Peripheral membrane protein</topology>
        <orientation evidence="5">Cytoplasmic side</orientation>
    </subcellularLocation>
    <text evidence="5">Localizes to the Z ring in an FtsZ-dependent manner. Targeted to the membrane through a conserved C-terminal amphipathic helix.</text>
</comment>
<dbReference type="Pfam" id="PF14450">
    <property type="entry name" value="FtsA"/>
    <property type="match status" value="1"/>
</dbReference>
<dbReference type="PANTHER" id="PTHR32432:SF4">
    <property type="entry name" value="CELL DIVISION PROTEIN FTSA"/>
    <property type="match status" value="1"/>
</dbReference>
<reference evidence="8 9" key="1">
    <citation type="submission" date="2018-05" db="EMBL/GenBank/DDBJ databases">
        <title>Coraliomargarita sinensis sp. nov., isolated from a marine solar saltern.</title>
        <authorList>
            <person name="Zhou L.Y."/>
        </authorList>
    </citation>
    <scope>NUCLEOTIDE SEQUENCE [LARGE SCALE GENOMIC DNA]</scope>
    <source>
        <strain evidence="8 9">WN38</strain>
    </source>
</reference>
<comment type="caution">
    <text evidence="8">The sequence shown here is derived from an EMBL/GenBank/DDBJ whole genome shotgun (WGS) entry which is preliminary data.</text>
</comment>
<evidence type="ECO:0000256" key="6">
    <source>
        <dbReference type="PIRNR" id="PIRNR003101"/>
    </source>
</evidence>
<evidence type="ECO:0000256" key="4">
    <source>
        <dbReference type="ARBA" id="ARBA00023306"/>
    </source>
</evidence>
<keyword evidence="4 5" id="KW-0131">Cell cycle</keyword>
<dbReference type="HAMAP" id="MF_02033">
    <property type="entry name" value="FtsA"/>
    <property type="match status" value="1"/>
</dbReference>
<dbReference type="PANTHER" id="PTHR32432">
    <property type="entry name" value="CELL DIVISION PROTEIN FTSA-RELATED"/>
    <property type="match status" value="1"/>
</dbReference>
<dbReference type="InterPro" id="IPR050696">
    <property type="entry name" value="FtsA/MreB"/>
</dbReference>
<dbReference type="CDD" id="cd24048">
    <property type="entry name" value="ASKHA_NBD_FtsA"/>
    <property type="match status" value="1"/>
</dbReference>
<dbReference type="Pfam" id="PF02491">
    <property type="entry name" value="SHS2_FTSA"/>
    <property type="match status" value="1"/>
</dbReference>
<evidence type="ECO:0000313" key="9">
    <source>
        <dbReference type="Proteomes" id="UP000247099"/>
    </source>
</evidence>
<organism evidence="8 9">
    <name type="scientific">Coraliomargarita sinensis</name>
    <dbReference type="NCBI Taxonomy" id="2174842"/>
    <lineage>
        <taxon>Bacteria</taxon>
        <taxon>Pseudomonadati</taxon>
        <taxon>Verrucomicrobiota</taxon>
        <taxon>Opitutia</taxon>
        <taxon>Puniceicoccales</taxon>
        <taxon>Coraliomargaritaceae</taxon>
        <taxon>Coraliomargarita</taxon>
    </lineage>
</organism>
<dbReference type="InParanoid" id="A0A317ZN04"/>
<evidence type="ECO:0000256" key="2">
    <source>
        <dbReference type="ARBA" id="ARBA00022618"/>
    </source>
</evidence>
<comment type="subunit">
    <text evidence="5">Self-interacts. Interacts with FtsZ.</text>
</comment>
<comment type="function">
    <text evidence="5 6">Cell division protein that is involved in the assembly of the Z ring. May serve as a membrane anchor for the Z ring.</text>
</comment>
<keyword evidence="2 5" id="KW-0132">Cell division</keyword>
<gene>
    <name evidence="5 8" type="primary">ftsA</name>
    <name evidence="8" type="ORF">DDZ13_04675</name>
</gene>
<dbReference type="GO" id="GO:0032153">
    <property type="term" value="C:cell division site"/>
    <property type="evidence" value="ECO:0007669"/>
    <property type="project" value="UniProtKB-UniRule"/>
</dbReference>
<keyword evidence="1 5" id="KW-1003">Cell membrane</keyword>
<dbReference type="GO" id="GO:0043093">
    <property type="term" value="P:FtsZ-dependent cytokinesis"/>
    <property type="evidence" value="ECO:0007669"/>
    <property type="project" value="UniProtKB-UniRule"/>
</dbReference>
<dbReference type="SUPFAM" id="SSF53067">
    <property type="entry name" value="Actin-like ATPase domain"/>
    <property type="match status" value="2"/>
</dbReference>
<name>A0A317ZN04_9BACT</name>
<proteinExistence type="inferred from homology"/>
<dbReference type="GO" id="GO:0009898">
    <property type="term" value="C:cytoplasmic side of plasma membrane"/>
    <property type="evidence" value="ECO:0007669"/>
    <property type="project" value="UniProtKB-UniRule"/>
</dbReference>
<evidence type="ECO:0000256" key="1">
    <source>
        <dbReference type="ARBA" id="ARBA00022475"/>
    </source>
</evidence>
<dbReference type="InterPro" id="IPR020823">
    <property type="entry name" value="Cell_div_FtsA"/>
</dbReference>
<dbReference type="EMBL" id="QHJQ01000002">
    <property type="protein sequence ID" value="PXA05258.1"/>
    <property type="molecule type" value="Genomic_DNA"/>
</dbReference>
<evidence type="ECO:0000313" key="8">
    <source>
        <dbReference type="EMBL" id="PXA05258.1"/>
    </source>
</evidence>
<evidence type="ECO:0000259" key="7">
    <source>
        <dbReference type="SMART" id="SM00842"/>
    </source>
</evidence>
<dbReference type="SMART" id="SM00842">
    <property type="entry name" value="FtsA"/>
    <property type="match status" value="1"/>
</dbReference>
<evidence type="ECO:0000256" key="3">
    <source>
        <dbReference type="ARBA" id="ARBA00023136"/>
    </source>
</evidence>
<accession>A0A317ZN04</accession>
<dbReference type="Gene3D" id="3.30.420.40">
    <property type="match status" value="1"/>
</dbReference>
<dbReference type="InterPro" id="IPR043129">
    <property type="entry name" value="ATPase_NBD"/>
</dbReference>
<dbReference type="PIRSF" id="PIRSF003101">
    <property type="entry name" value="FtsA"/>
    <property type="match status" value="1"/>
</dbReference>
<dbReference type="OrthoDB" id="9768127at2"/>
<sequence length="404" mass="43566">MSESRVVGAVEIGTSKVVVLLGEIIGDEGLNIIGHCVGSSKGVKKGEIQDLNAASDCVHAAIMKAEKSAQSRIDEVYLAQTGSHLEGNFNVGGTNVSSSDNIVRQIDVDQAKEDAKRRKLPPSRTYIHHIQNPFAIDGHQVESPLSHEGRQLQVGYWSVHGDSHKVSDSLRVIQGIDLDVSDMIISSIASGAVLLEDSEKENGALVIDIGGGTTDYVLYRKGYIVKTGVIPVGGDHITNDLSIGLRVGRKSAEEFKVKNGRAYYDSADRDEKVWLFGDLTIGDREYPLAAITKIIEARVSEIFSIIKDQLEEAELYEPADIASGVVLTGGTAQLAGIDEAAQRNLGLDARVSEGPLDVTAELRHPGYSTALGLLHYALTGQEDKRQAAKPNNLFRKLTGLLNFD</sequence>
<dbReference type="FunCoup" id="A0A317ZN04">
    <property type="interactions" value="184"/>
</dbReference>
<feature type="domain" description="SHS2" evidence="7">
    <location>
        <begin position="7"/>
        <end position="194"/>
    </location>
</feature>